<keyword evidence="2" id="KW-1185">Reference proteome</keyword>
<dbReference type="AlphaFoldDB" id="A0A4Y2H917"/>
<organism evidence="1 2">
    <name type="scientific">Araneus ventricosus</name>
    <name type="common">Orbweaver spider</name>
    <name type="synonym">Epeira ventricosa</name>
    <dbReference type="NCBI Taxonomy" id="182803"/>
    <lineage>
        <taxon>Eukaryota</taxon>
        <taxon>Metazoa</taxon>
        <taxon>Ecdysozoa</taxon>
        <taxon>Arthropoda</taxon>
        <taxon>Chelicerata</taxon>
        <taxon>Arachnida</taxon>
        <taxon>Araneae</taxon>
        <taxon>Araneomorphae</taxon>
        <taxon>Entelegynae</taxon>
        <taxon>Araneoidea</taxon>
        <taxon>Araneidae</taxon>
        <taxon>Araneus</taxon>
    </lineage>
</organism>
<dbReference type="Proteomes" id="UP000499080">
    <property type="component" value="Unassembled WGS sequence"/>
</dbReference>
<evidence type="ECO:0000313" key="2">
    <source>
        <dbReference type="Proteomes" id="UP000499080"/>
    </source>
</evidence>
<reference evidence="1 2" key="1">
    <citation type="journal article" date="2019" name="Sci. Rep.">
        <title>Orb-weaving spider Araneus ventricosus genome elucidates the spidroin gene catalogue.</title>
        <authorList>
            <person name="Kono N."/>
            <person name="Nakamura H."/>
            <person name="Ohtoshi R."/>
            <person name="Moran D.A.P."/>
            <person name="Shinohara A."/>
            <person name="Yoshida Y."/>
            <person name="Fujiwara M."/>
            <person name="Mori M."/>
            <person name="Tomita M."/>
            <person name="Arakawa K."/>
        </authorList>
    </citation>
    <scope>NUCLEOTIDE SEQUENCE [LARGE SCALE GENOMIC DNA]</scope>
</reference>
<gene>
    <name evidence="1" type="ORF">AVEN_189414_1</name>
</gene>
<name>A0A4Y2H917_ARAVE</name>
<protein>
    <submittedName>
        <fullName evidence="1">Uncharacterized protein</fullName>
    </submittedName>
</protein>
<sequence>MVTALFDNHSLWNHGPIKAICNSSLISQRVCDACGLQGTWLPVPTPHSRARRRRLEPAAHTLRKGGVRKSDVGEIFKFTIMAE</sequence>
<accession>A0A4Y2H917</accession>
<proteinExistence type="predicted"/>
<dbReference type="EMBL" id="BGPR01001804">
    <property type="protein sequence ID" value="GBM62203.1"/>
    <property type="molecule type" value="Genomic_DNA"/>
</dbReference>
<evidence type="ECO:0000313" key="1">
    <source>
        <dbReference type="EMBL" id="GBM62203.1"/>
    </source>
</evidence>
<comment type="caution">
    <text evidence="1">The sequence shown here is derived from an EMBL/GenBank/DDBJ whole genome shotgun (WGS) entry which is preliminary data.</text>
</comment>